<feature type="region of interest" description="Disordered" evidence="1">
    <location>
        <begin position="73"/>
        <end position="106"/>
    </location>
</feature>
<sequence>MGRKLRSSIQSTADEFLTSVPAQFSTKQGKSSLKTLISTISPSSHLISTLPRSLHLFVSQTLDSFKKSLHSQDVASRSPARASVSPPSKRARRSSRRNSSDEPSNTLDHLKKLQCYTFIAHQMISHPKKPFLASELLPSVQLLHDSLVLYEMDPVLLHLVASLCEEWWKEKLLDREKLVPQSLPFFLSKSLSNGKKSDVRRVYALREAFLLFDYVDESIEDMRLLLVRCVIAPVYLKTDEGRKFIAFMLGLNDQLAKEALALIKSQIPFGRKSVLEAYGDILFRSWKGCEGFLRDEIEDGFVQGLIDAAVHASSKSLAASIRRVLGGFIEKRATEGVEKLLFRLSEPLLFRSLQAANSDVRQNALHLFLDLFPLEDPEVTKEVKDTLLDKQFFLLEKLLLDDCPDVRAVAVEGCCRILNLFWEVIPSSIITKILKKIIDCMSTDACNEVRLSTVNGIIYLLENPQSHEIMKVLLPRLGCMLSDPTLSVRLAVTDLLLAIRDIRTFQFNKVVGLDALLSSLANDHLRVAQKITRLLIPSYFPAKMNLIEACGRCIALIKRSPTAGARFCELALSEGSSSKSLLELLRISVSLALSPKGLNSDQIDGLFVASANICCSLSSDLSNKKALGELFPSTKLKRLFTAAASPCAQTALFTLASVLSLDDLGGLRDLCIASIMDCTGLSENVEKQALIRAGHRFMLSYGWFDELFRALTNNLQSIASGFLNKFDLELPQQVAHRLQKIKTKMPVRTPERLGHFNGKETPNTDLSRTKDDLFIAAVAAWQLKDLLVSEDARNSLLKSPNLEITYFALRIISQVSIDLCSHCELVDTSAVTAYIALAMHMSLHHADTTSGDDNNNVQCVSMPSKLTIMEDSLGHLLNCAEKLFTELVDGKSSSLPSSSKQKRSTERRHKRKHKEALSSASGPTEGGEAKTDLPAVKVMQNVAKMATAILKIIADAAAVGLITHNHVKCLNFGSAFARYIVSFTRGQQNETSAFEEEDLKDVLVFLKSSFSYASKLLHLVLKNSSESSAPPREVFDLANDLLDLIVSIESSLGSKYASHILSVAKPWLPILVLALGSQQLIKAREYQGTASSGDLTVLPAYTSSNTAVMRREKSRVKRRVIMFPNTRLQHSESLRSK</sequence>
<dbReference type="Pfam" id="PF12422">
    <property type="entry name" value="Condensin2nSMC"/>
    <property type="match status" value="1"/>
</dbReference>
<dbReference type="PANTHER" id="PTHR16199:SF4">
    <property type="entry name" value="CONDENSIN-2 COMPLEX SUBUNIT G2"/>
    <property type="match status" value="1"/>
</dbReference>
<evidence type="ECO:0000313" key="3">
    <source>
        <dbReference type="Proteomes" id="UP000243459"/>
    </source>
</evidence>
<evidence type="ECO:0000256" key="1">
    <source>
        <dbReference type="SAM" id="MobiDB-lite"/>
    </source>
</evidence>
<dbReference type="OMA" id="RNFQFHK"/>
<dbReference type="Gene3D" id="1.25.10.10">
    <property type="entry name" value="Leucine-rich Repeat Variant"/>
    <property type="match status" value="1"/>
</dbReference>
<name>A0A5P1FH44_ASPOF</name>
<feature type="compositionally biased region" description="Low complexity" evidence="1">
    <location>
        <begin position="75"/>
        <end position="88"/>
    </location>
</feature>
<feature type="compositionally biased region" description="Basic residues" evidence="1">
    <location>
        <begin position="900"/>
        <end position="914"/>
    </location>
</feature>
<accession>A0A5P1FH44</accession>
<evidence type="ECO:0000313" key="2">
    <source>
        <dbReference type="EMBL" id="ONK75910.1"/>
    </source>
</evidence>
<protein>
    <submittedName>
        <fullName evidence="2">Uncharacterized protein</fullName>
    </submittedName>
</protein>
<dbReference type="Gramene" id="ONK75910">
    <property type="protein sequence ID" value="ONK75910"/>
    <property type="gene ID" value="A4U43_C03F21850"/>
</dbReference>
<dbReference type="AlphaFoldDB" id="A0A5P1FH44"/>
<gene>
    <name evidence="2" type="ORF">A4U43_C03F21850</name>
</gene>
<dbReference type="PANTHER" id="PTHR16199">
    <property type="entry name" value="CONDENSIN-2 COMPLEX SUBUNIT G2"/>
    <property type="match status" value="1"/>
</dbReference>
<dbReference type="GO" id="GO:0005634">
    <property type="term" value="C:nucleus"/>
    <property type="evidence" value="ECO:0007669"/>
    <property type="project" value="InterPro"/>
</dbReference>
<dbReference type="SUPFAM" id="SSF48371">
    <property type="entry name" value="ARM repeat"/>
    <property type="match status" value="1"/>
</dbReference>
<organism evidence="2 3">
    <name type="scientific">Asparagus officinalis</name>
    <name type="common">Garden asparagus</name>
    <dbReference type="NCBI Taxonomy" id="4686"/>
    <lineage>
        <taxon>Eukaryota</taxon>
        <taxon>Viridiplantae</taxon>
        <taxon>Streptophyta</taxon>
        <taxon>Embryophyta</taxon>
        <taxon>Tracheophyta</taxon>
        <taxon>Spermatophyta</taxon>
        <taxon>Magnoliopsida</taxon>
        <taxon>Liliopsida</taxon>
        <taxon>Asparagales</taxon>
        <taxon>Asparagaceae</taxon>
        <taxon>Asparagoideae</taxon>
        <taxon>Asparagus</taxon>
    </lineage>
</organism>
<dbReference type="GO" id="GO:0000070">
    <property type="term" value="P:mitotic sister chromatid segregation"/>
    <property type="evidence" value="ECO:0007669"/>
    <property type="project" value="TreeGrafter"/>
</dbReference>
<dbReference type="InterPro" id="IPR011989">
    <property type="entry name" value="ARM-like"/>
</dbReference>
<reference evidence="3" key="1">
    <citation type="journal article" date="2017" name="Nat. Commun.">
        <title>The asparagus genome sheds light on the origin and evolution of a young Y chromosome.</title>
        <authorList>
            <person name="Harkess A."/>
            <person name="Zhou J."/>
            <person name="Xu C."/>
            <person name="Bowers J.E."/>
            <person name="Van der Hulst R."/>
            <person name="Ayyampalayam S."/>
            <person name="Mercati F."/>
            <person name="Riccardi P."/>
            <person name="McKain M.R."/>
            <person name="Kakrana A."/>
            <person name="Tang H."/>
            <person name="Ray J."/>
            <person name="Groenendijk J."/>
            <person name="Arikit S."/>
            <person name="Mathioni S.M."/>
            <person name="Nakano M."/>
            <person name="Shan H."/>
            <person name="Telgmann-Rauber A."/>
            <person name="Kanno A."/>
            <person name="Yue Z."/>
            <person name="Chen H."/>
            <person name="Li W."/>
            <person name="Chen Y."/>
            <person name="Xu X."/>
            <person name="Zhang Y."/>
            <person name="Luo S."/>
            <person name="Chen H."/>
            <person name="Gao J."/>
            <person name="Mao Z."/>
            <person name="Pires J.C."/>
            <person name="Luo M."/>
            <person name="Kudrna D."/>
            <person name="Wing R.A."/>
            <person name="Meyers B.C."/>
            <person name="Yi K."/>
            <person name="Kong H."/>
            <person name="Lavrijsen P."/>
            <person name="Sunseri F."/>
            <person name="Falavigna A."/>
            <person name="Ye Y."/>
            <person name="Leebens-Mack J.H."/>
            <person name="Chen G."/>
        </authorList>
    </citation>
    <scope>NUCLEOTIDE SEQUENCE [LARGE SCALE GENOMIC DNA]</scope>
    <source>
        <strain evidence="3">cv. DH0086</strain>
    </source>
</reference>
<dbReference type="InterPro" id="IPR024741">
    <property type="entry name" value="Condensin2_G2"/>
</dbReference>
<proteinExistence type="predicted"/>
<keyword evidence="3" id="KW-1185">Reference proteome</keyword>
<dbReference type="EMBL" id="CM007383">
    <property type="protein sequence ID" value="ONK75910.1"/>
    <property type="molecule type" value="Genomic_DNA"/>
</dbReference>
<dbReference type="GO" id="GO:0000796">
    <property type="term" value="C:condensin complex"/>
    <property type="evidence" value="ECO:0007669"/>
    <property type="project" value="TreeGrafter"/>
</dbReference>
<dbReference type="Proteomes" id="UP000243459">
    <property type="component" value="Chromosome 3"/>
</dbReference>
<feature type="region of interest" description="Disordered" evidence="1">
    <location>
        <begin position="890"/>
        <end position="930"/>
    </location>
</feature>
<dbReference type="InterPro" id="IPR016024">
    <property type="entry name" value="ARM-type_fold"/>
</dbReference>